<proteinExistence type="predicted"/>
<organism evidence="3 5">
    <name type="scientific">Rotaria magnacalcarata</name>
    <dbReference type="NCBI Taxonomy" id="392030"/>
    <lineage>
        <taxon>Eukaryota</taxon>
        <taxon>Metazoa</taxon>
        <taxon>Spiralia</taxon>
        <taxon>Gnathifera</taxon>
        <taxon>Rotifera</taxon>
        <taxon>Eurotatoria</taxon>
        <taxon>Bdelloidea</taxon>
        <taxon>Philodinida</taxon>
        <taxon>Philodinidae</taxon>
        <taxon>Rotaria</taxon>
    </lineage>
</organism>
<evidence type="ECO:0000256" key="1">
    <source>
        <dbReference type="SAM" id="MobiDB-lite"/>
    </source>
</evidence>
<sequence length="200" mass="23377">MIKNSTSKNNLTAMIGISSLNYEDDGAIMYIVTVLIWYSIGIVLMLGMQMLTRSEEIEDSSKRRTRFLIRNLNDHNNTKAILEELGNKQNRDRLWDIYLGKTHDRKDHLSRAETVRIRHIQKQLNVLQRNHRLTFDTQCPSDSSEVNRSTASPTSTRMSAVVRRRSSLDQQRLDRWKELANQSKVGEQLPWAVKRLIIRR</sequence>
<evidence type="ECO:0000313" key="3">
    <source>
        <dbReference type="EMBL" id="CAF2048640.1"/>
    </source>
</evidence>
<keyword evidence="2" id="KW-1133">Transmembrane helix</keyword>
<protein>
    <submittedName>
        <fullName evidence="3">Uncharacterized protein</fullName>
    </submittedName>
</protein>
<comment type="caution">
    <text evidence="3">The sequence shown here is derived from an EMBL/GenBank/DDBJ whole genome shotgun (WGS) entry which is preliminary data.</text>
</comment>
<feature type="transmembrane region" description="Helical" evidence="2">
    <location>
        <begin position="27"/>
        <end position="47"/>
    </location>
</feature>
<evidence type="ECO:0000313" key="4">
    <source>
        <dbReference type="EMBL" id="CAF2054793.1"/>
    </source>
</evidence>
<keyword evidence="2" id="KW-0812">Transmembrane</keyword>
<dbReference type="Proteomes" id="UP000663887">
    <property type="component" value="Unassembled WGS sequence"/>
</dbReference>
<reference evidence="3" key="1">
    <citation type="submission" date="2021-02" db="EMBL/GenBank/DDBJ databases">
        <authorList>
            <person name="Nowell W R."/>
        </authorList>
    </citation>
    <scope>NUCLEOTIDE SEQUENCE</scope>
</reference>
<evidence type="ECO:0000256" key="2">
    <source>
        <dbReference type="SAM" id="Phobius"/>
    </source>
</evidence>
<evidence type="ECO:0000313" key="5">
    <source>
        <dbReference type="Proteomes" id="UP000663887"/>
    </source>
</evidence>
<feature type="compositionally biased region" description="Polar residues" evidence="1">
    <location>
        <begin position="138"/>
        <end position="158"/>
    </location>
</feature>
<dbReference type="EMBL" id="CAJNRF010003996">
    <property type="protein sequence ID" value="CAF2054793.1"/>
    <property type="molecule type" value="Genomic_DNA"/>
</dbReference>
<keyword evidence="2" id="KW-0472">Membrane</keyword>
<dbReference type="Proteomes" id="UP000663856">
    <property type="component" value="Unassembled WGS sequence"/>
</dbReference>
<name>A0A816PGW8_9BILA</name>
<gene>
    <name evidence="4" type="ORF">WKI299_LOCUS10973</name>
    <name evidence="3" type="ORF">XDN619_LOCUS8108</name>
</gene>
<dbReference type="EMBL" id="CAJNRG010002548">
    <property type="protein sequence ID" value="CAF2048640.1"/>
    <property type="molecule type" value="Genomic_DNA"/>
</dbReference>
<dbReference type="AlphaFoldDB" id="A0A816PGW8"/>
<accession>A0A816PGW8</accession>
<feature type="region of interest" description="Disordered" evidence="1">
    <location>
        <begin position="138"/>
        <end position="164"/>
    </location>
</feature>